<reference evidence="1 2" key="1">
    <citation type="journal article" date="2023" name="Environ Microbiome">
        <title>A coral-associated actinobacterium mitigates coral bleaching under heat stress.</title>
        <authorList>
            <person name="Li J."/>
            <person name="Zou Y."/>
            <person name="Li Q."/>
            <person name="Zhang J."/>
            <person name="Bourne D.G."/>
            <person name="Lyu Y."/>
            <person name="Liu C."/>
            <person name="Zhang S."/>
        </authorList>
    </citation>
    <scope>NUCLEOTIDE SEQUENCE [LARGE SCALE GENOMIC DNA]</scope>
    <source>
        <strain evidence="1 2">SCSIO 13291</strain>
    </source>
</reference>
<protein>
    <recommendedName>
        <fullName evidence="3">DUF4352 domain-containing protein</fullName>
    </recommendedName>
</protein>
<dbReference type="RefSeq" id="WP_342372828.1">
    <property type="nucleotide sequence ID" value="NZ_CP115965.1"/>
</dbReference>
<proteinExistence type="predicted"/>
<accession>A0ABZ3C8T4</accession>
<keyword evidence="2" id="KW-1185">Reference proteome</keyword>
<dbReference type="EMBL" id="CP115965">
    <property type="protein sequence ID" value="WZW98970.1"/>
    <property type="molecule type" value="Genomic_DNA"/>
</dbReference>
<gene>
    <name evidence="1" type="ORF">PCC79_01795</name>
</gene>
<organism evidence="1 2">
    <name type="scientific">Propioniciclava soli</name>
    <dbReference type="NCBI Taxonomy" id="2775081"/>
    <lineage>
        <taxon>Bacteria</taxon>
        <taxon>Bacillati</taxon>
        <taxon>Actinomycetota</taxon>
        <taxon>Actinomycetes</taxon>
        <taxon>Propionibacteriales</taxon>
        <taxon>Propionibacteriaceae</taxon>
        <taxon>Propioniciclava</taxon>
    </lineage>
</organism>
<evidence type="ECO:0008006" key="3">
    <source>
        <dbReference type="Google" id="ProtNLM"/>
    </source>
</evidence>
<sequence length="128" mass="12943">MDLKAASRRPSGVVVAISSIEAVDGNAILPGEVAAPAVRVTIVLRNEGSTPVSLGSVVVNGYSGTERTPMESLVSPGGQPFAGSLQPGAEAMGVYLFSIPVAQRGDVTITVDPKAGEPASVLRGDATR</sequence>
<evidence type="ECO:0000313" key="2">
    <source>
        <dbReference type="Proteomes" id="UP001434337"/>
    </source>
</evidence>
<dbReference type="Proteomes" id="UP001434337">
    <property type="component" value="Chromosome"/>
</dbReference>
<name>A0ABZ3C8T4_9ACTN</name>
<evidence type="ECO:0000313" key="1">
    <source>
        <dbReference type="EMBL" id="WZW98970.1"/>
    </source>
</evidence>